<reference evidence="2" key="1">
    <citation type="journal article" date="2019" name="Int. J. Syst. Evol. Microbiol.">
        <title>The Global Catalogue of Microorganisms (GCM) 10K type strain sequencing project: providing services to taxonomists for standard genome sequencing and annotation.</title>
        <authorList>
            <consortium name="The Broad Institute Genomics Platform"/>
            <consortium name="The Broad Institute Genome Sequencing Center for Infectious Disease"/>
            <person name="Wu L."/>
            <person name="Ma J."/>
        </authorList>
    </citation>
    <scope>NUCLEOTIDE SEQUENCE [LARGE SCALE GENOMIC DNA]</scope>
    <source>
        <strain evidence="2">JCM 15933</strain>
    </source>
</reference>
<keyword evidence="2" id="KW-1185">Reference proteome</keyword>
<proteinExistence type="predicted"/>
<sequence length="316" mass="34155">MRRVIEELIRKTADDDEDAAEELTAIAAADPQRLVPHHHLMLDLDVLWPATLYRGAGADVVSRVVERVDGGQIPVQLNNLLLVLAHTGHPLAEQAMRRWENAPPAGSDALHLGPLRYAEQAGWTVGPDGSRRSLCGDVAYEWHLRPSTPAADGGTCPWCTSPLWTAADLPDAGDALAHTGWPGRLVVRTCHFCACYTTLYSAVAPDGGSTWWTGNTRPDYIGRDAGPEDPPALLPVMGPQRQSPFQASAWNDGGSTLGGHPEWIQDADHPACPSCGEPMDYIGMLYGGDFDEFGEGAYYLHLHAPCGFAAVNYQQS</sequence>
<gene>
    <name evidence="1" type="ORF">GCM10009827_059020</name>
</gene>
<dbReference type="EMBL" id="BAAAQD010000012">
    <property type="protein sequence ID" value="GAA1533212.1"/>
    <property type="molecule type" value="Genomic_DNA"/>
</dbReference>
<protein>
    <recommendedName>
        <fullName evidence="3">DUF1963 domain-containing protein</fullName>
    </recommendedName>
</protein>
<comment type="caution">
    <text evidence="1">The sequence shown here is derived from an EMBL/GenBank/DDBJ whole genome shotgun (WGS) entry which is preliminary data.</text>
</comment>
<accession>A0ABP4LYA6</accession>
<name>A0ABP4LYA6_9ACTN</name>
<evidence type="ECO:0008006" key="3">
    <source>
        <dbReference type="Google" id="ProtNLM"/>
    </source>
</evidence>
<organism evidence="1 2">
    <name type="scientific">Dactylosporangium maewongense</name>
    <dbReference type="NCBI Taxonomy" id="634393"/>
    <lineage>
        <taxon>Bacteria</taxon>
        <taxon>Bacillati</taxon>
        <taxon>Actinomycetota</taxon>
        <taxon>Actinomycetes</taxon>
        <taxon>Micromonosporales</taxon>
        <taxon>Micromonosporaceae</taxon>
        <taxon>Dactylosporangium</taxon>
    </lineage>
</organism>
<evidence type="ECO:0000313" key="1">
    <source>
        <dbReference type="EMBL" id="GAA1533212.1"/>
    </source>
</evidence>
<dbReference type="Proteomes" id="UP001501470">
    <property type="component" value="Unassembled WGS sequence"/>
</dbReference>
<evidence type="ECO:0000313" key="2">
    <source>
        <dbReference type="Proteomes" id="UP001501470"/>
    </source>
</evidence>